<evidence type="ECO:0000256" key="2">
    <source>
        <dbReference type="ARBA" id="ARBA00011923"/>
    </source>
</evidence>
<protein>
    <recommendedName>
        <fullName evidence="3 15">Cap-specific mRNA (nucleoside-2'-O-)-methyltransferase</fullName>
        <ecNumber evidence="2 15">2.1.1.57</ecNumber>
    </recommendedName>
</protein>
<evidence type="ECO:0000256" key="19">
    <source>
        <dbReference type="SAM" id="MobiDB-lite"/>
    </source>
</evidence>
<evidence type="ECO:0000256" key="14">
    <source>
        <dbReference type="ARBA" id="ARBA00049042"/>
    </source>
</evidence>
<evidence type="ECO:0000256" key="18">
    <source>
        <dbReference type="PIRSR" id="PIRSR003726-3"/>
    </source>
</evidence>
<dbReference type="RefSeq" id="YP_009112792.1">
    <property type="nucleotide sequence ID" value="NC_025963.1"/>
</dbReference>
<dbReference type="PIRSF" id="PIRSF003726">
    <property type="entry name" value="PolA_polym_reg_poxV"/>
    <property type="match status" value="1"/>
</dbReference>
<keyword evidence="5 15" id="KW-0507">mRNA processing</keyword>
<feature type="binding site" evidence="17">
    <location>
        <position position="69"/>
    </location>
    <ligand>
        <name>S-adenosyl-L-methionine</name>
        <dbReference type="ChEBI" id="CHEBI:59789"/>
    </ligand>
</feature>
<evidence type="ECO:0000256" key="16">
    <source>
        <dbReference type="PIRSR" id="PIRSR003726-1"/>
    </source>
</evidence>
<feature type="binding site" evidence="18">
    <location>
        <position position="183"/>
    </location>
    <ligand>
        <name>mRNA</name>
        <dbReference type="ChEBI" id="CHEBI:33699"/>
    </ligand>
</feature>
<keyword evidence="11 15" id="KW-0506">mRNA capping</keyword>
<evidence type="ECO:0000256" key="9">
    <source>
        <dbReference type="ARBA" id="ARBA00022844"/>
    </source>
</evidence>
<dbReference type="InterPro" id="IPR000176">
    <property type="entry name" value="mRNA_MeTrfase-like"/>
</dbReference>
<feature type="binding site" evidence="18">
    <location>
        <begin position="178"/>
        <end position="181"/>
    </location>
    <ligand>
        <name>mRNA</name>
        <dbReference type="ChEBI" id="CHEBI:33699"/>
    </ligand>
</feature>
<evidence type="ECO:0000256" key="17">
    <source>
        <dbReference type="PIRSR" id="PIRSR003726-2"/>
    </source>
</evidence>
<evidence type="ECO:0000256" key="6">
    <source>
        <dbReference type="ARBA" id="ARBA00022679"/>
    </source>
</evidence>
<keyword evidence="7 15" id="KW-0949">S-adenosyl-L-methionine</keyword>
<dbReference type="GO" id="GO:0032259">
    <property type="term" value="P:methylation"/>
    <property type="evidence" value="ECO:0007669"/>
    <property type="project" value="UniProtKB-KW"/>
</dbReference>
<evidence type="ECO:0000256" key="8">
    <source>
        <dbReference type="ARBA" id="ARBA00022768"/>
    </source>
</evidence>
<feature type="binding site" evidence="18">
    <location>
        <begin position="206"/>
        <end position="208"/>
    </location>
    <ligand>
        <name>mRNA</name>
        <dbReference type="ChEBI" id="CHEBI:33699"/>
    </ligand>
</feature>
<comment type="subunit">
    <text evidence="13 15">Interacts with poly(A) polymerase catalytic subunit OPG063. Interacts with OPG109 and OPG123; these interactions might help linking transcription to capping and polyadenylation.</text>
</comment>
<keyword evidence="10" id="KW-0648">Protein biosynthesis</keyword>
<evidence type="ECO:0000256" key="15">
    <source>
        <dbReference type="PIRNR" id="PIRNR003726"/>
    </source>
</evidence>
<feature type="compositionally biased region" description="Basic residues" evidence="19">
    <location>
        <begin position="326"/>
        <end position="337"/>
    </location>
</feature>
<keyword evidence="21" id="KW-1185">Reference proteome</keyword>
<comment type="subcellular location">
    <subcellularLocation>
        <location evidence="1">Virion</location>
    </subcellularLocation>
</comment>
<accession>A0A0A7M9Y5</accession>
<dbReference type="Gene3D" id="3.40.50.150">
    <property type="entry name" value="Vaccinia Virus protein VP39"/>
    <property type="match status" value="1"/>
</dbReference>
<dbReference type="Pfam" id="PF01358">
    <property type="entry name" value="PARP_regulatory"/>
    <property type="match status" value="1"/>
</dbReference>
<feature type="binding site" evidence="17">
    <location>
        <position position="67"/>
    </location>
    <ligand>
        <name>S-adenosyl-L-methionine</name>
        <dbReference type="ChEBI" id="CHEBI:59789"/>
    </ligand>
</feature>
<dbReference type="InterPro" id="IPR025804">
    <property type="entry name" value="Pox/kineto_cap_MeTfrase"/>
</dbReference>
<name>A0A0A7M9Y5_9POXV</name>
<dbReference type="InterPro" id="IPR030375">
    <property type="entry name" value="Poxvir_cap_MeTfrase"/>
</dbReference>
<feature type="binding site" evidence="17">
    <location>
        <position position="40"/>
    </location>
    <ligand>
        <name>S-adenosyl-L-methionine</name>
        <dbReference type="ChEBI" id="CHEBI:59789"/>
    </ligand>
</feature>
<evidence type="ECO:0000256" key="10">
    <source>
        <dbReference type="ARBA" id="ARBA00022917"/>
    </source>
</evidence>
<feature type="binding site" evidence="17">
    <location>
        <position position="96"/>
    </location>
    <ligand>
        <name>S-adenosyl-L-methionine</name>
        <dbReference type="ChEBI" id="CHEBI:59789"/>
    </ligand>
</feature>
<evidence type="ECO:0000256" key="12">
    <source>
        <dbReference type="ARBA" id="ARBA00034661"/>
    </source>
</evidence>
<keyword evidence="6 15" id="KW-0808">Transferase</keyword>
<keyword evidence="9" id="KW-0946">Virion</keyword>
<dbReference type="Proteomes" id="UP000107385">
    <property type="component" value="Segment"/>
</dbReference>
<feature type="binding site" evidence="17">
    <location>
        <position position="117"/>
    </location>
    <ligand>
        <name>S-adenosyl-L-methionine</name>
        <dbReference type="ChEBI" id="CHEBI:59789"/>
    </ligand>
</feature>
<feature type="binding site" evidence="17">
    <location>
        <position position="98"/>
    </location>
    <ligand>
        <name>S-adenosyl-L-methionine</name>
        <dbReference type="ChEBI" id="CHEBI:59789"/>
    </ligand>
</feature>
<dbReference type="GO" id="GO:0004483">
    <property type="term" value="F:methyltransferase cap1 activity"/>
    <property type="evidence" value="ECO:0007669"/>
    <property type="project" value="UniProtKB-UniRule"/>
</dbReference>
<dbReference type="CDD" id="cd20756">
    <property type="entry name" value="capping_2-OMTase_Poxviridae"/>
    <property type="match status" value="1"/>
</dbReference>
<keyword evidence="8" id="KW-0251">Elongation factor</keyword>
<dbReference type="PROSITE" id="PS51612">
    <property type="entry name" value="SAM_MT_2O_PK"/>
    <property type="match status" value="1"/>
</dbReference>
<evidence type="ECO:0000313" key="20">
    <source>
        <dbReference type="EMBL" id="AIZ77304.1"/>
    </source>
</evidence>
<evidence type="ECO:0000256" key="5">
    <source>
        <dbReference type="ARBA" id="ARBA00022664"/>
    </source>
</evidence>
<comment type="catalytic activity">
    <reaction evidence="14 15">
        <text>a 5'-end (N(7)-methyl 5'-triphosphoguanosine)-ribonucleoside in mRNA + S-adenosyl-L-methionine = a 5'-end (N(7)-methyl 5'-triphosphoguanosine)-(2'-O-methyl-ribonucleoside) in mRNA + S-adenosyl-L-homocysteine + H(+)</text>
        <dbReference type="Rhea" id="RHEA:67020"/>
        <dbReference type="Rhea" id="RHEA-COMP:17167"/>
        <dbReference type="Rhea" id="RHEA-COMP:17168"/>
        <dbReference type="ChEBI" id="CHEBI:15378"/>
        <dbReference type="ChEBI" id="CHEBI:57856"/>
        <dbReference type="ChEBI" id="CHEBI:59789"/>
        <dbReference type="ChEBI" id="CHEBI:156461"/>
        <dbReference type="ChEBI" id="CHEBI:167609"/>
        <dbReference type="EC" id="2.1.1.57"/>
    </reaction>
</comment>
<dbReference type="SUPFAM" id="SSF53335">
    <property type="entry name" value="S-adenosyl-L-methionine-dependent methyltransferases"/>
    <property type="match status" value="1"/>
</dbReference>
<feature type="region of interest" description="Disordered" evidence="19">
    <location>
        <begin position="302"/>
        <end position="337"/>
    </location>
</feature>
<organism evidence="20 21">
    <name type="scientific">Parapoxvirus red deer/HL953</name>
    <dbReference type="NCBI Taxonomy" id="1579460"/>
    <lineage>
        <taxon>Viruses</taxon>
        <taxon>Varidnaviria</taxon>
        <taxon>Bamfordvirae</taxon>
        <taxon>Nucleocytoviricota</taxon>
        <taxon>Pokkesviricetes</taxon>
        <taxon>Chitovirales</taxon>
        <taxon>Poxviridae</taxon>
        <taxon>Chordopoxvirinae</taxon>
        <taxon>Parapoxvirus</taxon>
        <taxon>Parapoxvirus reddeerpox</taxon>
        <taxon>Red deerpox virus</taxon>
    </lineage>
</organism>
<feature type="binding site" evidence="17">
    <location>
        <position position="73"/>
    </location>
    <ligand>
        <name>S-adenosyl-L-methionine</name>
        <dbReference type="ChEBI" id="CHEBI:59789"/>
    </ligand>
</feature>
<sequence>MEGVEMEKPLLYFDDIAGERDFDAAFAAENEPPKMPAQGQLKLLVGELVFLNRLYKHGLLDGSVIVYVGSAPGTHICCLHSHFQELGVSLKWVLIDGRKHDSCLMGLRNVTTVTRFADEAYLRELKSSMRRSKIVLISDIRSNRVNTEPTTADLLRDYALQNVMVSVLRPIASSLKWRCPFPDSWERDFYVPCGKEMLQPFAPPFSAEMRLLTVHAETPARMRLVTLADAVRYEKRMFFLNSVVRRRVILNFDYPNQEYDFFHMFHLLSTVVCSREFKSAKDKVLSLQQSFFRFLRIPPLPTPGLRAPRDEPAQCAVPGKDPLPKGRGKKRPVRGDK</sequence>
<evidence type="ECO:0000256" key="3">
    <source>
        <dbReference type="ARBA" id="ARBA00015701"/>
    </source>
</evidence>
<dbReference type="KEGG" id="vg:22647451"/>
<evidence type="ECO:0000256" key="1">
    <source>
        <dbReference type="ARBA" id="ARBA00004328"/>
    </source>
</evidence>
<dbReference type="InterPro" id="IPR029063">
    <property type="entry name" value="SAM-dependent_MTases_sf"/>
</dbReference>
<evidence type="ECO:0000313" key="21">
    <source>
        <dbReference type="Proteomes" id="UP000107385"/>
    </source>
</evidence>
<evidence type="ECO:0000256" key="11">
    <source>
        <dbReference type="ARBA" id="ARBA00023042"/>
    </source>
</evidence>
<keyword evidence="4 15" id="KW-0489">Methyltransferase</keyword>
<dbReference type="GO" id="GO:0006370">
    <property type="term" value="P:7-methylguanosine mRNA capping"/>
    <property type="evidence" value="ECO:0007669"/>
    <property type="project" value="UniProtKB-UniRule"/>
</dbReference>
<evidence type="ECO:0000256" key="13">
    <source>
        <dbReference type="ARBA" id="ARBA00046511"/>
    </source>
</evidence>
<dbReference type="GO" id="GO:0044423">
    <property type="term" value="C:virion component"/>
    <property type="evidence" value="ECO:0007669"/>
    <property type="project" value="UniProtKB-KW"/>
</dbReference>
<dbReference type="GeneID" id="22647451"/>
<feature type="binding site" evidence="18">
    <location>
        <position position="234"/>
    </location>
    <ligand>
        <name>mRNA</name>
        <dbReference type="ChEBI" id="CHEBI:33699"/>
    </ligand>
</feature>
<dbReference type="EC" id="2.1.1.57" evidence="2 15"/>
<comment type="function">
    <text evidence="12 15">Displays methyltransferase, positive regulation of the poly(A) polymerase and transcription elongation activities. Involved in the modification of both mRNA ends and in intermediate and late gene positive transcription elongation. At the mRNAs 5' end, methylates the ribose 2' OH group of the first transcribed nucleotide, thereby producing a 2'-O-methylpurine cap. At the 3' end, functions as a processivity factor which stimulates the activity of the viral poly(A) polymerase OPG063 that creates mRNA's poly(A) tail. In the presence of OPG102, OPG063 does not dissociate from the RNA allowing tail elongation to around 250 adenylates.</text>
</comment>
<dbReference type="GO" id="GO:0031440">
    <property type="term" value="P:regulation of mRNA 3'-end processing"/>
    <property type="evidence" value="ECO:0007669"/>
    <property type="project" value="UniProtKB-UniRule"/>
</dbReference>
<feature type="binding site" evidence="17">
    <location>
        <position position="139"/>
    </location>
    <ligand>
        <name>S-adenosyl-L-methionine</name>
        <dbReference type="ChEBI" id="CHEBI:59789"/>
    </ligand>
</feature>
<dbReference type="OrthoDB" id="9224at10239"/>
<reference evidence="20 21" key="1">
    <citation type="submission" date="2014-09" db="EMBL/GenBank/DDBJ databases">
        <title>Parapoxvirus (PPV) of red deer reveals sub-clinical infection and confirms a unique species.</title>
        <authorList>
            <person name="Friederichs S."/>
            <person name="Stefan K."/>
            <person name="Helmut B."/>
            <person name="Heike L."/>
            <person name="Mathias B."/>
        </authorList>
    </citation>
    <scope>NUCLEOTIDE SEQUENCE [LARGE SCALE GENOMIC DNA]</scope>
    <source>
        <strain evidence="20">HL953</strain>
    </source>
</reference>
<dbReference type="EMBL" id="KM502564">
    <property type="protein sequence ID" value="AIZ77304.1"/>
    <property type="molecule type" value="Genomic_DNA"/>
</dbReference>
<feature type="active site" description="For methyltransferase activity" evidence="16">
    <location>
        <position position="176"/>
    </location>
</feature>
<evidence type="ECO:0000256" key="4">
    <source>
        <dbReference type="ARBA" id="ARBA00022603"/>
    </source>
</evidence>
<proteinExistence type="predicted"/>
<evidence type="ECO:0000256" key="7">
    <source>
        <dbReference type="ARBA" id="ARBA00022691"/>
    </source>
</evidence>